<gene>
    <name evidence="1" type="ORF">RF55_16362</name>
</gene>
<keyword evidence="1" id="KW-0418">Kinase</keyword>
<keyword evidence="2" id="KW-1185">Reference proteome</keyword>
<protein>
    <submittedName>
        <fullName evidence="1">Proto-oncogene tyrosine-protein kinase ros</fullName>
    </submittedName>
</protein>
<dbReference type="OrthoDB" id="65481at2759"/>
<accession>A0A0J7MXR2</accession>
<dbReference type="STRING" id="67767.A0A0J7MXR2"/>
<evidence type="ECO:0000313" key="1">
    <source>
        <dbReference type="EMBL" id="KMQ85210.1"/>
    </source>
</evidence>
<keyword evidence="1" id="KW-0808">Transferase</keyword>
<comment type="caution">
    <text evidence="1">The sequence shown here is derived from an EMBL/GenBank/DDBJ whole genome shotgun (WGS) entry which is preliminary data.</text>
</comment>
<name>A0A0J7MXR2_LASNI</name>
<dbReference type="AlphaFoldDB" id="A0A0J7MXR2"/>
<reference evidence="1 2" key="1">
    <citation type="submission" date="2015-04" db="EMBL/GenBank/DDBJ databases">
        <title>Lasius niger genome sequencing.</title>
        <authorList>
            <person name="Konorov E.A."/>
            <person name="Nikitin M.A."/>
            <person name="Kirill M.V."/>
            <person name="Chang P."/>
        </authorList>
    </citation>
    <scope>NUCLEOTIDE SEQUENCE [LARGE SCALE GENOMIC DNA]</scope>
    <source>
        <tissue evidence="1">Whole</tissue>
    </source>
</reference>
<organism evidence="1 2">
    <name type="scientific">Lasius niger</name>
    <name type="common">Black garden ant</name>
    <dbReference type="NCBI Taxonomy" id="67767"/>
    <lineage>
        <taxon>Eukaryota</taxon>
        <taxon>Metazoa</taxon>
        <taxon>Ecdysozoa</taxon>
        <taxon>Arthropoda</taxon>
        <taxon>Hexapoda</taxon>
        <taxon>Insecta</taxon>
        <taxon>Pterygota</taxon>
        <taxon>Neoptera</taxon>
        <taxon>Endopterygota</taxon>
        <taxon>Hymenoptera</taxon>
        <taxon>Apocrita</taxon>
        <taxon>Aculeata</taxon>
        <taxon>Formicoidea</taxon>
        <taxon>Formicidae</taxon>
        <taxon>Formicinae</taxon>
        <taxon>Lasius</taxon>
        <taxon>Lasius</taxon>
    </lineage>
</organism>
<dbReference type="GO" id="GO:0016301">
    <property type="term" value="F:kinase activity"/>
    <property type="evidence" value="ECO:0007669"/>
    <property type="project" value="UniProtKB-KW"/>
</dbReference>
<proteinExistence type="predicted"/>
<dbReference type="InterPro" id="IPR011042">
    <property type="entry name" value="6-blade_b-propeller_TolB-like"/>
</dbReference>
<dbReference type="PaxDb" id="67767-A0A0J7MXR2"/>
<dbReference type="Proteomes" id="UP000036403">
    <property type="component" value="Unassembled WGS sequence"/>
</dbReference>
<evidence type="ECO:0000313" key="2">
    <source>
        <dbReference type="Proteomes" id="UP000036403"/>
    </source>
</evidence>
<dbReference type="EMBL" id="LBMM01014350">
    <property type="protein sequence ID" value="KMQ85210.1"/>
    <property type="molecule type" value="Genomic_DNA"/>
</dbReference>
<sequence>MYYFKVQAHNEVDAGPYTKFINVSTTHENPVPLLCFTSTSGVRILDIDLQIEFKLDEYGTYEDIAYSALEHKFYGITNNETWMLMTWDFNASTIGTKPNLVKIADLDGPAYSLCIDWVARNLYWIYSTNIIIKLDLTLLQMGKVKYDNILKINGHSTSLNVLPSKGYM</sequence>
<dbReference type="Gene3D" id="2.120.10.30">
    <property type="entry name" value="TolB, C-terminal domain"/>
    <property type="match status" value="1"/>
</dbReference>